<keyword evidence="4" id="KW-0804">Transcription</keyword>
<dbReference type="PROSITE" id="PS50931">
    <property type="entry name" value="HTH_LYSR"/>
    <property type="match status" value="1"/>
</dbReference>
<dbReference type="Pfam" id="PF03466">
    <property type="entry name" value="LysR_substrate"/>
    <property type="match status" value="1"/>
</dbReference>
<dbReference type="CDD" id="cd08420">
    <property type="entry name" value="PBP2_CysL_like"/>
    <property type="match status" value="1"/>
</dbReference>
<dbReference type="Pfam" id="PF00126">
    <property type="entry name" value="HTH_1"/>
    <property type="match status" value="1"/>
</dbReference>
<gene>
    <name evidence="6" type="ORF">SAMN04489745_2142</name>
</gene>
<dbReference type="EMBL" id="FNSN01000003">
    <property type="protein sequence ID" value="SEC12919.1"/>
    <property type="molecule type" value="Genomic_DNA"/>
</dbReference>
<evidence type="ECO:0000256" key="3">
    <source>
        <dbReference type="ARBA" id="ARBA00023125"/>
    </source>
</evidence>
<dbReference type="GO" id="GO:0000976">
    <property type="term" value="F:transcription cis-regulatory region binding"/>
    <property type="evidence" value="ECO:0007669"/>
    <property type="project" value="TreeGrafter"/>
</dbReference>
<evidence type="ECO:0000256" key="2">
    <source>
        <dbReference type="ARBA" id="ARBA00023015"/>
    </source>
</evidence>
<evidence type="ECO:0000256" key="1">
    <source>
        <dbReference type="ARBA" id="ARBA00009437"/>
    </source>
</evidence>
<evidence type="ECO:0000313" key="7">
    <source>
        <dbReference type="Proteomes" id="UP000182652"/>
    </source>
</evidence>
<sequence>MTVRDWDLRHFRLLDALAEAGSIGAAARLLGLAQPNASRLLDSMERSAGFPLAERSARGSRLTDRGLVLAGLASEVLAAATRVTHAADALAGQGGSLHICSSLTVAEHLMPGWLATARQRLPSLSITLDVGNSASVFERLRDGSVDLGFVEGPTIETGFHYLDLLRDDLVVVVPASHPWAGSGTVGAEELAGATLVVREAGSGTRQVAERALAAHTRGGTGPSRLEVGSNAALVASVAAGLGPGVVSRLAVSSELQTGRLVAVTVPGLVLARTLRAVWPSRAPLSRETGEFLTLVRSLIDG</sequence>
<dbReference type="InterPro" id="IPR000847">
    <property type="entry name" value="LysR_HTH_N"/>
</dbReference>
<dbReference type="AlphaFoldDB" id="A0A1H4PZX6"/>
<dbReference type="GO" id="GO:0003700">
    <property type="term" value="F:DNA-binding transcription factor activity"/>
    <property type="evidence" value="ECO:0007669"/>
    <property type="project" value="InterPro"/>
</dbReference>
<reference evidence="6 7" key="1">
    <citation type="submission" date="2016-10" db="EMBL/GenBank/DDBJ databases">
        <authorList>
            <person name="de Groot N.N."/>
        </authorList>
    </citation>
    <scope>NUCLEOTIDE SEQUENCE [LARGE SCALE GENOMIC DNA]</scope>
    <source>
        <strain evidence="6 7">DSM 10495</strain>
    </source>
</reference>
<evidence type="ECO:0000259" key="5">
    <source>
        <dbReference type="PROSITE" id="PS50931"/>
    </source>
</evidence>
<protein>
    <submittedName>
        <fullName evidence="6">DNA-binding transcriptional regulator, LysR family</fullName>
    </submittedName>
</protein>
<dbReference type="SUPFAM" id="SSF53850">
    <property type="entry name" value="Periplasmic binding protein-like II"/>
    <property type="match status" value="1"/>
</dbReference>
<keyword evidence="7" id="KW-1185">Reference proteome</keyword>
<dbReference type="InterPro" id="IPR005119">
    <property type="entry name" value="LysR_subst-bd"/>
</dbReference>
<dbReference type="PANTHER" id="PTHR30126:SF39">
    <property type="entry name" value="HTH-TYPE TRANSCRIPTIONAL REGULATOR CYSL"/>
    <property type="match status" value="1"/>
</dbReference>
<dbReference type="SUPFAM" id="SSF46785">
    <property type="entry name" value="Winged helix' DNA-binding domain"/>
    <property type="match status" value="1"/>
</dbReference>
<comment type="similarity">
    <text evidence="1">Belongs to the LysR transcriptional regulatory family.</text>
</comment>
<dbReference type="STRING" id="156980.SAMN04489745_2142"/>
<feature type="domain" description="HTH lysR-type" evidence="5">
    <location>
        <begin position="6"/>
        <end position="63"/>
    </location>
</feature>
<dbReference type="InterPro" id="IPR036390">
    <property type="entry name" value="WH_DNA-bd_sf"/>
</dbReference>
<dbReference type="RefSeq" id="WP_066212487.1">
    <property type="nucleotide sequence ID" value="NZ_FNSN01000003.1"/>
</dbReference>
<keyword evidence="3 6" id="KW-0238">DNA-binding</keyword>
<dbReference type="Proteomes" id="UP000182652">
    <property type="component" value="Unassembled WGS sequence"/>
</dbReference>
<evidence type="ECO:0000256" key="4">
    <source>
        <dbReference type="ARBA" id="ARBA00023163"/>
    </source>
</evidence>
<accession>A0A1H4PZX6</accession>
<evidence type="ECO:0000313" key="6">
    <source>
        <dbReference type="EMBL" id="SEC12919.1"/>
    </source>
</evidence>
<keyword evidence="2" id="KW-0805">Transcription regulation</keyword>
<dbReference type="Gene3D" id="3.40.190.10">
    <property type="entry name" value="Periplasmic binding protein-like II"/>
    <property type="match status" value="2"/>
</dbReference>
<organism evidence="6 7">
    <name type="scientific">Arthrobacter woluwensis</name>
    <dbReference type="NCBI Taxonomy" id="156980"/>
    <lineage>
        <taxon>Bacteria</taxon>
        <taxon>Bacillati</taxon>
        <taxon>Actinomycetota</taxon>
        <taxon>Actinomycetes</taxon>
        <taxon>Micrococcales</taxon>
        <taxon>Micrococcaceae</taxon>
        <taxon>Arthrobacter</taxon>
    </lineage>
</organism>
<dbReference type="InterPro" id="IPR036388">
    <property type="entry name" value="WH-like_DNA-bd_sf"/>
</dbReference>
<proteinExistence type="inferred from homology"/>
<dbReference type="PANTHER" id="PTHR30126">
    <property type="entry name" value="HTH-TYPE TRANSCRIPTIONAL REGULATOR"/>
    <property type="match status" value="1"/>
</dbReference>
<name>A0A1H4PZX6_9MICC</name>
<dbReference type="Gene3D" id="1.10.10.10">
    <property type="entry name" value="Winged helix-like DNA-binding domain superfamily/Winged helix DNA-binding domain"/>
    <property type="match status" value="1"/>
</dbReference>